<proteinExistence type="predicted"/>
<evidence type="ECO:0000313" key="3">
    <source>
        <dbReference type="WBParaSite" id="nRc.2.0.1.t05374-RA"/>
    </source>
</evidence>
<feature type="signal peptide" evidence="1">
    <location>
        <begin position="1"/>
        <end position="20"/>
    </location>
</feature>
<dbReference type="WBParaSite" id="nRc.2.0.1.t05374-RA">
    <property type="protein sequence ID" value="nRc.2.0.1.t05374-RA"/>
    <property type="gene ID" value="nRc.2.0.1.g05374"/>
</dbReference>
<evidence type="ECO:0000256" key="1">
    <source>
        <dbReference type="SAM" id="SignalP"/>
    </source>
</evidence>
<dbReference type="Proteomes" id="UP000887565">
    <property type="component" value="Unplaced"/>
</dbReference>
<name>A0A915HUC2_ROMCU</name>
<keyword evidence="1" id="KW-0732">Signal</keyword>
<accession>A0A915HUC2</accession>
<evidence type="ECO:0000313" key="2">
    <source>
        <dbReference type="Proteomes" id="UP000887565"/>
    </source>
</evidence>
<keyword evidence="2" id="KW-1185">Reference proteome</keyword>
<organism evidence="2 3">
    <name type="scientific">Romanomermis culicivorax</name>
    <name type="common">Nematode worm</name>
    <dbReference type="NCBI Taxonomy" id="13658"/>
    <lineage>
        <taxon>Eukaryota</taxon>
        <taxon>Metazoa</taxon>
        <taxon>Ecdysozoa</taxon>
        <taxon>Nematoda</taxon>
        <taxon>Enoplea</taxon>
        <taxon>Dorylaimia</taxon>
        <taxon>Mermithida</taxon>
        <taxon>Mermithoidea</taxon>
        <taxon>Mermithidae</taxon>
        <taxon>Romanomermis</taxon>
    </lineage>
</organism>
<reference evidence="3" key="1">
    <citation type="submission" date="2022-11" db="UniProtKB">
        <authorList>
            <consortium name="WormBaseParasite"/>
        </authorList>
    </citation>
    <scope>IDENTIFICATION</scope>
</reference>
<protein>
    <submittedName>
        <fullName evidence="3">Uncharacterized protein</fullName>
    </submittedName>
</protein>
<dbReference type="AlphaFoldDB" id="A0A915HUC2"/>
<sequence length="219" mass="25473">MKSRLLIRSLLSIVTHLICGNKKVHFRDALDRALSGSILFEVNHNQDEKRRLHMEVRPEDEIARQGPAREQCFRPGRSITVQNIPVAVHKTVDETDMKKDRFKVTAEVACNDVETCSFDGEANRCFQKISQTEYLKDQEFLVDLNLLAAQTVFKQRRIHSDHMKKTLNKFNEPSRLLENGCTARAWIKNPRKNPERLWSWTEEKPTWFGKNQDSKAPIS</sequence>
<feature type="chain" id="PRO_5037815604" evidence="1">
    <location>
        <begin position="21"/>
        <end position="219"/>
    </location>
</feature>